<feature type="domain" description="Toprim" evidence="3">
    <location>
        <begin position="1401"/>
        <end position="1506"/>
    </location>
</feature>
<dbReference type="CDD" id="cd01029">
    <property type="entry name" value="TOPRIM_primases"/>
    <property type="match status" value="1"/>
</dbReference>
<feature type="compositionally biased region" description="Basic and acidic residues" evidence="1">
    <location>
        <begin position="1069"/>
        <end position="1086"/>
    </location>
</feature>
<protein>
    <submittedName>
        <fullName evidence="4">Relaxase domain-containing protein</fullName>
    </submittedName>
</protein>
<dbReference type="Pfam" id="PF08751">
    <property type="entry name" value="TrwC"/>
    <property type="match status" value="1"/>
</dbReference>
<feature type="region of interest" description="Disordered" evidence="1">
    <location>
        <begin position="1182"/>
        <end position="1202"/>
    </location>
</feature>
<evidence type="ECO:0000259" key="2">
    <source>
        <dbReference type="Pfam" id="PF08751"/>
    </source>
</evidence>
<dbReference type="NCBIfam" id="NF041492">
    <property type="entry name" value="MobF"/>
    <property type="match status" value="1"/>
</dbReference>
<proteinExistence type="predicted"/>
<dbReference type="InterPro" id="IPR014862">
    <property type="entry name" value="TrwC"/>
</dbReference>
<feature type="region of interest" description="Disordered" evidence="1">
    <location>
        <begin position="979"/>
        <end position="1002"/>
    </location>
</feature>
<dbReference type="InterPro" id="IPR027417">
    <property type="entry name" value="P-loop_NTPase"/>
</dbReference>
<feature type="region of interest" description="Disordered" evidence="1">
    <location>
        <begin position="1526"/>
        <end position="1550"/>
    </location>
</feature>
<evidence type="ECO:0000313" key="4">
    <source>
        <dbReference type="EMBL" id="MCK8786929.1"/>
    </source>
</evidence>
<dbReference type="SUPFAM" id="SSF55464">
    <property type="entry name" value="Origin of replication-binding domain, RBD-like"/>
    <property type="match status" value="1"/>
</dbReference>
<name>A0A9X2BYG7_9PROT</name>
<dbReference type="InterPro" id="IPR034154">
    <property type="entry name" value="TOPRIM_DnaG/twinkle"/>
</dbReference>
<evidence type="ECO:0000256" key="1">
    <source>
        <dbReference type="SAM" id="MobiDB-lite"/>
    </source>
</evidence>
<dbReference type="Pfam" id="PF13362">
    <property type="entry name" value="Toprim_3"/>
    <property type="match status" value="1"/>
</dbReference>
<feature type="compositionally biased region" description="Pro residues" evidence="1">
    <location>
        <begin position="1182"/>
        <end position="1191"/>
    </location>
</feature>
<feature type="compositionally biased region" description="Basic and acidic residues" evidence="1">
    <location>
        <begin position="1041"/>
        <end position="1061"/>
    </location>
</feature>
<evidence type="ECO:0000313" key="5">
    <source>
        <dbReference type="Proteomes" id="UP001139516"/>
    </source>
</evidence>
<dbReference type="Pfam" id="PF13604">
    <property type="entry name" value="AAA_30"/>
    <property type="match status" value="1"/>
</dbReference>
<keyword evidence="5" id="KW-1185">Reference proteome</keyword>
<dbReference type="Proteomes" id="UP001139516">
    <property type="component" value="Unassembled WGS sequence"/>
</dbReference>
<accession>A0A9X2BYG7</accession>
<dbReference type="SUPFAM" id="SSF52540">
    <property type="entry name" value="P-loop containing nucleoside triphosphate hydrolases"/>
    <property type="match status" value="2"/>
</dbReference>
<organism evidence="4 5">
    <name type="scientific">Roseomonas acroporae</name>
    <dbReference type="NCBI Taxonomy" id="2937791"/>
    <lineage>
        <taxon>Bacteria</taxon>
        <taxon>Pseudomonadati</taxon>
        <taxon>Pseudomonadota</taxon>
        <taxon>Alphaproteobacteria</taxon>
        <taxon>Acetobacterales</taxon>
        <taxon>Roseomonadaceae</taxon>
        <taxon>Roseomonas</taxon>
    </lineage>
</organism>
<gene>
    <name evidence="4" type="ORF">M0638_21375</name>
</gene>
<reference evidence="4" key="1">
    <citation type="submission" date="2022-04" db="EMBL/GenBank/DDBJ databases">
        <title>Roseomonas acroporae sp. nov., isolated from coral Acropora digitifera.</title>
        <authorList>
            <person name="Sun H."/>
        </authorList>
    </citation>
    <scope>NUCLEOTIDE SEQUENCE</scope>
    <source>
        <strain evidence="4">NAR14</strain>
    </source>
</reference>
<comment type="caution">
    <text evidence="4">The sequence shown here is derived from an EMBL/GenBank/DDBJ whole genome shotgun (WGS) entry which is preliminary data.</text>
</comment>
<sequence length="1550" mass="164633">MLTFRKGAATVIPGGARAMADHLMEETLSPEAVAMGDYYTRNRAAELGAGKGPDGEPGPEAPRRGTRPQPRRDMHPGLASALGIDPHGIPTVEQVSQILAGRRADGDELVTNEAATTRSVSYIDLCFSAPKSVSLAWAFAPTEAERATILQAHRDAVDASLRYVSREIGQVRRGKAGMGGTEAGHVAWIGFEHFTARATAEVKRLDPKTGEVTTELHTLRPDRDPSGAGDPQLHTHCAVPNLVLTDGGHLGALDLKAAHGRIHEFGAFYQAQIAANLRRVGVAVELEERTGMARLPAIPEAVCEAFSKRTRDGTEAARAEAAKRGLDWDAMTPDMQVDFLKGGTKAARKNKEDDLSDFAAWRGQAAAVGWEHRGVVVPRRQGAGAPREQSRAARLEAAYEAALPFLEAEFSRASVLNGADLRAAAARALIAAGMTPGADGGRADVDALTRAMRERGVRQDGQLTGLVWGREGERDEVRVTTALHVAQEGEAVALAKAAAADRGRALSPAALAAAVERSGLDFGDDHGKAQHAAMVRLGTGGAVGVAVGVAGAGKTALLRPLVDAWKAQGDHVVGVAIAWRQAEPLKEAGVGDVAALTGFLHGVRAGRLSIGPRTVVVVDELGQVGARQMLELLRLRAEHGFRIVAVGDDKQCQGIEAGPVVNLMRRALGSEAVPEILTTRRQRTEREREIAGLFRDGKAAEALAMKRADGTAEAVPGGYDDAVRRVAELWRQRREANAGDAGFSISVTAPTNADARAVALALREERRAMGELGADVFSIRATDQAGATYNLTLAPGDRVRLFDRLNARFFDGGRGNIGNNGSVLEVRDVNADGIVLRTAAGRDGAVSWESLADKKNGRTRLAPGDVLTIDAAQGITSSEHINAMPAGSAGVQGFKGYTAESRHKDSAWLITSDGAERREVMVRRALGDARPVGEGDVWENVARNLARQPAKASALDFMDRARDVGRSAAHAMQAGFRRAEAREAAGEPRATLGAQLRDRRDGRAVSQAVERLRQAFDARWQAVRELADRLRRAGGTVLQHRGQEDRRRAEGEAGAVRDRAADNQARSRAAIERHRAPQPKQDDQARPVDAAAYWQRTAAGRNGSLRLSVRRAAQRRREEGAVAAATDRLALALDERGAVLAGMGQGRGPKPAQAQAVQGLRQGRDGAQAPASLAALSQAIPAPSPVIPPSSPRAAAAPGQRAAPRFTEADAAADFAVALHRAGLRVAGPVEMDGKMHRVPVEGDRKGQKSGTYVGHLDGWPAGYIRNHKTGTEIRWKAERPVVQMTLAERAASAAEAVARSVERARERHDTQERAARMAHRLWAAAAPAKNHPYLAAKGVKAHGLRQDRRGRLLVPVQGVDGRLWGVQRVNVDGSKLFLKGARTEGGHALIGGQPGPGMPLLVAEGYATGATLHEATGLPVAVAFNAGNLVAVAKAYRVADPTRPIIIAGDNDHHLPRRAVPLPNVGKEKAEAAAAAVGGIAAVPSFPAGDRGSDWNDSMRRNGPEHVSHAMQAALKALIASQTREAKVHRRDKLVQDATQNRGVAPRAR</sequence>
<dbReference type="RefSeq" id="WP_248668986.1">
    <property type="nucleotide sequence ID" value="NZ_JALPRX010000101.1"/>
</dbReference>
<feature type="domain" description="TrwC relaxase" evidence="2">
    <location>
        <begin position="77"/>
        <end position="367"/>
    </location>
</feature>
<dbReference type="InterPro" id="IPR006171">
    <property type="entry name" value="TOPRIM_dom"/>
</dbReference>
<evidence type="ECO:0000259" key="3">
    <source>
        <dbReference type="Pfam" id="PF13362"/>
    </source>
</evidence>
<feature type="region of interest" description="Disordered" evidence="1">
    <location>
        <begin position="1036"/>
        <end position="1088"/>
    </location>
</feature>
<dbReference type="Gene3D" id="3.40.50.300">
    <property type="entry name" value="P-loop containing nucleotide triphosphate hydrolases"/>
    <property type="match status" value="1"/>
</dbReference>
<feature type="compositionally biased region" description="Low complexity" evidence="1">
    <location>
        <begin position="1192"/>
        <end position="1202"/>
    </location>
</feature>
<feature type="region of interest" description="Disordered" evidence="1">
    <location>
        <begin position="46"/>
        <end position="87"/>
    </location>
</feature>
<dbReference type="EMBL" id="JALPRX010000101">
    <property type="protein sequence ID" value="MCK8786929.1"/>
    <property type="molecule type" value="Genomic_DNA"/>
</dbReference>